<evidence type="ECO:0000313" key="3">
    <source>
        <dbReference type="Proteomes" id="UP000006666"/>
    </source>
</evidence>
<evidence type="ECO:0000313" key="2">
    <source>
        <dbReference type="EMBL" id="ACV06001.1"/>
    </source>
</evidence>
<accession>C7NG01</accession>
<feature type="transmembrane region" description="Helical" evidence="1">
    <location>
        <begin position="68"/>
        <end position="88"/>
    </location>
</feature>
<keyword evidence="1" id="KW-1133">Transmembrane helix</keyword>
<dbReference type="HOGENOM" id="CLU_140382_0_0_11"/>
<reference evidence="2 3" key="1">
    <citation type="journal article" date="2009" name="Stand. Genomic Sci.">
        <title>Complete genome sequence of Kytococcus sedentarius type strain (541).</title>
        <authorList>
            <person name="Sims D."/>
            <person name="Brettin T."/>
            <person name="Detter J.C."/>
            <person name="Han C."/>
            <person name="Lapidus A."/>
            <person name="Copeland A."/>
            <person name="Glavina Del Rio T."/>
            <person name="Nolan M."/>
            <person name="Chen F."/>
            <person name="Lucas S."/>
            <person name="Tice H."/>
            <person name="Cheng J.F."/>
            <person name="Bruce D."/>
            <person name="Goodwin L."/>
            <person name="Pitluck S."/>
            <person name="Ovchinnikova G."/>
            <person name="Pati A."/>
            <person name="Ivanova N."/>
            <person name="Mavrommatis K."/>
            <person name="Chen A."/>
            <person name="Palaniappan K."/>
            <person name="D'haeseleer P."/>
            <person name="Chain P."/>
            <person name="Bristow J."/>
            <person name="Eisen J.A."/>
            <person name="Markowitz V."/>
            <person name="Hugenholtz P."/>
            <person name="Schneider S."/>
            <person name="Goker M."/>
            <person name="Pukall R."/>
            <person name="Kyrpides N.C."/>
            <person name="Klenk H.P."/>
        </authorList>
    </citation>
    <scope>NUCLEOTIDE SEQUENCE [LARGE SCALE GENOMIC DNA]</scope>
    <source>
        <strain evidence="3">ATCC 14392 / DSM 20547 / JCM 11482 / CCUG 33030 / NBRC 15357 / NCTC 11040 / CCM 314 / 541</strain>
    </source>
</reference>
<dbReference type="AlphaFoldDB" id="C7NG01"/>
<evidence type="ECO:0008006" key="4">
    <source>
        <dbReference type="Google" id="ProtNLM"/>
    </source>
</evidence>
<protein>
    <recommendedName>
        <fullName evidence="4">Integral membrane protein</fullName>
    </recommendedName>
</protein>
<organism evidence="2 3">
    <name type="scientific">Kytococcus sedentarius (strain ATCC 14392 / DSM 20547 / JCM 11482 / CCUG 33030 / NBRC 15357 / NCTC 11040 / CCM 314 / 541)</name>
    <name type="common">Micrococcus sedentarius</name>
    <dbReference type="NCBI Taxonomy" id="478801"/>
    <lineage>
        <taxon>Bacteria</taxon>
        <taxon>Bacillati</taxon>
        <taxon>Actinomycetota</taxon>
        <taxon>Actinomycetes</taxon>
        <taxon>Micrococcales</taxon>
        <taxon>Kytococcaceae</taxon>
        <taxon>Kytococcus</taxon>
    </lineage>
</organism>
<dbReference type="eggNOG" id="ENOG5033GN1">
    <property type="taxonomic scope" value="Bacteria"/>
</dbReference>
<gene>
    <name evidence="2" type="ordered locus">Ksed_09550</name>
</gene>
<dbReference type="RefSeq" id="WP_012802415.1">
    <property type="nucleotide sequence ID" value="NC_013169.1"/>
</dbReference>
<dbReference type="EMBL" id="CP001686">
    <property type="protein sequence ID" value="ACV06001.1"/>
    <property type="molecule type" value="Genomic_DNA"/>
</dbReference>
<evidence type="ECO:0000256" key="1">
    <source>
        <dbReference type="SAM" id="Phobius"/>
    </source>
</evidence>
<feature type="transmembrane region" description="Helical" evidence="1">
    <location>
        <begin position="34"/>
        <end position="56"/>
    </location>
</feature>
<keyword evidence="1" id="KW-0472">Membrane</keyword>
<proteinExistence type="predicted"/>
<dbReference type="KEGG" id="kse:Ksed_09550"/>
<dbReference type="STRING" id="478801.Ksed_09550"/>
<name>C7NG01_KYTSD</name>
<dbReference type="Proteomes" id="UP000006666">
    <property type="component" value="Chromosome"/>
</dbReference>
<keyword evidence="3" id="KW-1185">Reference proteome</keyword>
<feature type="transmembrane region" description="Helical" evidence="1">
    <location>
        <begin position="94"/>
        <end position="118"/>
    </location>
</feature>
<keyword evidence="1" id="KW-0812">Transmembrane</keyword>
<sequence>MIPALTVTLFAVLALLCVVTAVYALIGRPVDNLVLGVTGLVGLVLLVQLFVGLVMVLTTEHDIPAWEFGAYLFGMVALLPVAFLWSVAERESRWGMAVLFFAGLALLVMTQRVVAIWYEIPALLSH</sequence>